<sequence>MDYSDPSRRQYAQNPYTTQQQQQQQQQQQHGGAQATGQYTAPGSVERFRQSSYIQQSPTTVPSSGRAGSDAQVYGFAAQSSQYAAGASASAQGADYPSHIMGVQSPDVPRQPDTAQQYQQYGSNVMYGMAGQAQTATQSPYDPVSRYTQQRPGTASETLASQFGGPQSAQYYLAGTSVPTSATMPDLAAPHLPSQYQSAYAQAGPSASQTYGTMLDPTQSGAYSAYAAAQYTPQSNQSIDQAFNNYQAQIRTIFTNVRAESLRDVGQLLLEISHYLLGNAEALGLTRDDDNLHDDRIRLWDEFNNAWRAALQTQFDMTQEWIRDNQPPREPRSVMNQQTLETLSRELVRLCDSIEKHGLVDYQMGVAEEEIMDLLLRCLAQLDPESAGSAEAGAESSASAAARSR</sequence>
<reference evidence="2 3" key="1">
    <citation type="journal article" date="2023" name="G3 (Bethesda)">
        <title>A chromosome-level genome assembly of Zasmidium syzygii isolated from banana leaves.</title>
        <authorList>
            <person name="van Westerhoven A.C."/>
            <person name="Mehrabi R."/>
            <person name="Talebi R."/>
            <person name="Steentjes M.B.F."/>
            <person name="Corcolon B."/>
            <person name="Chong P.A."/>
            <person name="Kema G.H.J."/>
            <person name="Seidl M.F."/>
        </authorList>
    </citation>
    <scope>NUCLEOTIDE SEQUENCE [LARGE SCALE GENOMIC DNA]</scope>
    <source>
        <strain evidence="2 3">P124</strain>
    </source>
</reference>
<dbReference type="EMBL" id="JAXOVC010000002">
    <property type="protein sequence ID" value="KAK4505343.1"/>
    <property type="molecule type" value="Genomic_DNA"/>
</dbReference>
<keyword evidence="3" id="KW-1185">Reference proteome</keyword>
<feature type="region of interest" description="Disordered" evidence="1">
    <location>
        <begin position="1"/>
        <end position="69"/>
    </location>
</feature>
<evidence type="ECO:0000256" key="1">
    <source>
        <dbReference type="SAM" id="MobiDB-lite"/>
    </source>
</evidence>
<dbReference type="Proteomes" id="UP001305779">
    <property type="component" value="Unassembled WGS sequence"/>
</dbReference>
<feature type="region of interest" description="Disordered" evidence="1">
    <location>
        <begin position="386"/>
        <end position="405"/>
    </location>
</feature>
<protein>
    <submittedName>
        <fullName evidence="2">Uncharacterized protein</fullName>
    </submittedName>
</protein>
<proteinExistence type="predicted"/>
<name>A0ABR0EWW9_ZASCE</name>
<feature type="region of interest" description="Disordered" evidence="1">
    <location>
        <begin position="134"/>
        <end position="158"/>
    </location>
</feature>
<evidence type="ECO:0000313" key="2">
    <source>
        <dbReference type="EMBL" id="KAK4505343.1"/>
    </source>
</evidence>
<gene>
    <name evidence="2" type="ORF">PRZ48_003306</name>
</gene>
<evidence type="ECO:0000313" key="3">
    <source>
        <dbReference type="Proteomes" id="UP001305779"/>
    </source>
</evidence>
<organism evidence="2 3">
    <name type="scientific">Zasmidium cellare</name>
    <name type="common">Wine cellar mold</name>
    <name type="synonym">Racodium cellare</name>
    <dbReference type="NCBI Taxonomy" id="395010"/>
    <lineage>
        <taxon>Eukaryota</taxon>
        <taxon>Fungi</taxon>
        <taxon>Dikarya</taxon>
        <taxon>Ascomycota</taxon>
        <taxon>Pezizomycotina</taxon>
        <taxon>Dothideomycetes</taxon>
        <taxon>Dothideomycetidae</taxon>
        <taxon>Mycosphaerellales</taxon>
        <taxon>Mycosphaerellaceae</taxon>
        <taxon>Zasmidium</taxon>
    </lineage>
</organism>
<feature type="compositionally biased region" description="Polar residues" evidence="1">
    <location>
        <begin position="50"/>
        <end position="63"/>
    </location>
</feature>
<feature type="compositionally biased region" description="Low complexity" evidence="1">
    <location>
        <begin position="10"/>
        <end position="43"/>
    </location>
</feature>
<accession>A0ABR0EWW9</accession>
<feature type="region of interest" description="Disordered" evidence="1">
    <location>
        <begin position="93"/>
        <end position="115"/>
    </location>
</feature>
<comment type="caution">
    <text evidence="2">The sequence shown here is derived from an EMBL/GenBank/DDBJ whole genome shotgun (WGS) entry which is preliminary data.</text>
</comment>